<gene>
    <name evidence="3" type="ORF">COY52_01775</name>
</gene>
<dbReference type="SUPFAM" id="SSF55073">
    <property type="entry name" value="Nucleotide cyclase"/>
    <property type="match status" value="1"/>
</dbReference>
<dbReference type="GO" id="GO:0009190">
    <property type="term" value="P:cyclic nucleotide biosynthetic process"/>
    <property type="evidence" value="ECO:0007669"/>
    <property type="project" value="InterPro"/>
</dbReference>
<dbReference type="CDD" id="cd07302">
    <property type="entry name" value="CHD"/>
    <property type="match status" value="1"/>
</dbReference>
<dbReference type="InterPro" id="IPR001054">
    <property type="entry name" value="A/G_cyclase"/>
</dbReference>
<dbReference type="SUPFAM" id="SSF82171">
    <property type="entry name" value="DPP6 N-terminal domain-like"/>
    <property type="match status" value="1"/>
</dbReference>
<reference evidence="4" key="1">
    <citation type="submission" date="2017-09" db="EMBL/GenBank/DDBJ databases">
        <title>Depth-based differentiation of microbial function through sediment-hosted aquifers and enrichment of novel symbionts in the deep terrestrial subsurface.</title>
        <authorList>
            <person name="Probst A.J."/>
            <person name="Ladd B."/>
            <person name="Jarett J.K."/>
            <person name="Geller-Mcgrath D.E."/>
            <person name="Sieber C.M.K."/>
            <person name="Emerson J.B."/>
            <person name="Anantharaman K."/>
            <person name="Thomas B.C."/>
            <person name="Malmstrom R."/>
            <person name="Stieglmeier M."/>
            <person name="Klingl A."/>
            <person name="Woyke T."/>
            <person name="Ryan C.M."/>
            <person name="Banfield J.F."/>
        </authorList>
    </citation>
    <scope>NUCLEOTIDE SEQUENCE [LARGE SCALE GENOMIC DNA]</scope>
</reference>
<evidence type="ECO:0000313" key="4">
    <source>
        <dbReference type="Proteomes" id="UP000229307"/>
    </source>
</evidence>
<dbReference type="PANTHER" id="PTHR43081:SF1">
    <property type="entry name" value="ADENYLATE CYCLASE, TERMINAL-DIFFERENTIATION SPECIFIC"/>
    <property type="match status" value="1"/>
</dbReference>
<evidence type="ECO:0000256" key="1">
    <source>
        <dbReference type="SAM" id="Phobius"/>
    </source>
</evidence>
<feature type="domain" description="Guanylate cyclase" evidence="2">
    <location>
        <begin position="11"/>
        <end position="124"/>
    </location>
</feature>
<comment type="caution">
    <text evidence="3">The sequence shown here is derived from an EMBL/GenBank/DDBJ whole genome shotgun (WGS) entry which is preliminary data.</text>
</comment>
<dbReference type="Pfam" id="PF07676">
    <property type="entry name" value="PD40"/>
    <property type="match status" value="2"/>
</dbReference>
<dbReference type="Gene3D" id="3.30.70.1230">
    <property type="entry name" value="Nucleotide cyclase"/>
    <property type="match status" value="1"/>
</dbReference>
<dbReference type="InterPro" id="IPR011042">
    <property type="entry name" value="6-blade_b-propeller_TolB-like"/>
</dbReference>
<organism evidence="3 4">
    <name type="scientific">Candidatus Desantisbacteria bacterium CG_4_10_14_0_8_um_filter_48_22</name>
    <dbReference type="NCBI Taxonomy" id="1974543"/>
    <lineage>
        <taxon>Bacteria</taxon>
        <taxon>Candidatus Desantisiibacteriota</taxon>
    </lineage>
</organism>
<dbReference type="InterPro" id="IPR011659">
    <property type="entry name" value="WD40"/>
</dbReference>
<dbReference type="AlphaFoldDB" id="A0A2M7SEN8"/>
<dbReference type="Gene3D" id="2.120.10.30">
    <property type="entry name" value="TolB, C-terminal domain"/>
    <property type="match status" value="1"/>
</dbReference>
<evidence type="ECO:0000259" key="2">
    <source>
        <dbReference type="PROSITE" id="PS50125"/>
    </source>
</evidence>
<proteinExistence type="predicted"/>
<evidence type="ECO:0000313" key="3">
    <source>
        <dbReference type="EMBL" id="PIZ17997.1"/>
    </source>
</evidence>
<sequence>MTKELPKGIVTIVFTDIQNSTELWVRFGDSFMPVLEAHNQILHDALKEHDGIEVKFEGDSYILAFTRPRDAVRFAVKFQLALNEYEWPEHIGKVLVRIGIHTGEPLVIGSEYFGPCINKAKRVQEAAHGGQILISAEAHALLKDTLPDKVSLLDLKFHYLKGLAKQEQLFQIAYPGIPDNFPPPRTLVHAKRKLPSAKAKKPYGTVILSIILLFAVYAGIALPKAMEHVDNARFLSIQVSSPPEQSLEELKKARRIFPFVFLLKEVREMHNEMASKVHIDKKKSAFRKELDGYLQQIGRDIQNGLIRHAGDLSEDFLLFLQKNEYDVKNIGETRDTYAGRVVGLFCSGIEENIRKGNTRSAGDLADRIFSVLENMPPVPGGDGGMKTYAAEITNVFVKNNSRDEILARLKDYLAKKPESIFAWKSVLQIPVFLQLKAVDPNYYNKKIANVLFVALKSRDPDIQAQAVSLLSGLEEKFEMPEINVQRLSPTVKGIYRLTREGNYSEPALSPGGSLMAAVNKREGAVILKLSRNPLALAAAGRAAKNAAGFAWSPDGKKLVYLAGAPDARPGLWVADVEKNGAVGGKRHISSRGSYAAWSPDSKSIAFYSEKGIYSINADGTARELLAQPGEIRQGLVWLPEGKIAFVLDSPGAGDNKNLCLLDIKTKIITTIYSGDIRFVQWYVSPRAGIPSKVHCKIGNSQFWMNWDGGKKKNDSLSDGEVCGPWSSDGNYFAYEGSAEKLGSALETYIGVFNTTQMSRERLTWLNNGSLESPAWLPGNRSIICLDAKWGNFYIILFAEPEEEYDYDYDEHDDIHLQDN</sequence>
<dbReference type="GO" id="GO:0035556">
    <property type="term" value="P:intracellular signal transduction"/>
    <property type="evidence" value="ECO:0007669"/>
    <property type="project" value="InterPro"/>
</dbReference>
<keyword evidence="1" id="KW-1133">Transmembrane helix</keyword>
<dbReference type="Pfam" id="PF00211">
    <property type="entry name" value="Guanylate_cyc"/>
    <property type="match status" value="1"/>
</dbReference>
<dbReference type="InterPro" id="IPR029787">
    <property type="entry name" value="Nucleotide_cyclase"/>
</dbReference>
<dbReference type="PANTHER" id="PTHR43081">
    <property type="entry name" value="ADENYLATE CYCLASE, TERMINAL-DIFFERENTIATION SPECIFIC-RELATED"/>
    <property type="match status" value="1"/>
</dbReference>
<dbReference type="GO" id="GO:0004016">
    <property type="term" value="F:adenylate cyclase activity"/>
    <property type="evidence" value="ECO:0007669"/>
    <property type="project" value="UniProtKB-ARBA"/>
</dbReference>
<feature type="transmembrane region" description="Helical" evidence="1">
    <location>
        <begin position="202"/>
        <end position="222"/>
    </location>
</feature>
<dbReference type="SMART" id="SM00044">
    <property type="entry name" value="CYCc"/>
    <property type="match status" value="1"/>
</dbReference>
<protein>
    <recommendedName>
        <fullName evidence="2">Guanylate cyclase domain-containing protein</fullName>
    </recommendedName>
</protein>
<dbReference type="InterPro" id="IPR050697">
    <property type="entry name" value="Adenylyl/Guanylyl_Cyclase_3/4"/>
</dbReference>
<dbReference type="Proteomes" id="UP000229307">
    <property type="component" value="Unassembled WGS sequence"/>
</dbReference>
<dbReference type="EMBL" id="PFMR01000054">
    <property type="protein sequence ID" value="PIZ17997.1"/>
    <property type="molecule type" value="Genomic_DNA"/>
</dbReference>
<dbReference type="PROSITE" id="PS50125">
    <property type="entry name" value="GUANYLATE_CYCLASE_2"/>
    <property type="match status" value="1"/>
</dbReference>
<name>A0A2M7SEN8_9BACT</name>
<accession>A0A2M7SEN8</accession>
<keyword evidence="1" id="KW-0472">Membrane</keyword>
<keyword evidence="1" id="KW-0812">Transmembrane</keyword>